<accession>H3H4H8</accession>
<dbReference type="EMBL" id="DS566198">
    <property type="status" value="NOT_ANNOTATED_CDS"/>
    <property type="molecule type" value="Genomic_DNA"/>
</dbReference>
<protein>
    <submittedName>
        <fullName evidence="2">Uncharacterized protein</fullName>
    </submittedName>
</protein>
<dbReference type="AlphaFoldDB" id="H3H4H8"/>
<feature type="transmembrane region" description="Helical" evidence="1">
    <location>
        <begin position="266"/>
        <end position="284"/>
    </location>
</feature>
<keyword evidence="1" id="KW-0812">Transmembrane</keyword>
<keyword evidence="1" id="KW-0472">Membrane</keyword>
<dbReference type="EnsemblProtists" id="Phyra85480">
    <property type="protein sequence ID" value="Phyra85480"/>
    <property type="gene ID" value="Phyra85480"/>
</dbReference>
<dbReference type="OMA" id="SWRASHT"/>
<proteinExistence type="predicted"/>
<dbReference type="HOGENOM" id="CLU_049978_0_0_1"/>
<dbReference type="VEuPathDB" id="FungiDB:KRP22_6284"/>
<organism evidence="2 3">
    <name type="scientific">Phytophthora ramorum</name>
    <name type="common">Sudden oak death agent</name>
    <dbReference type="NCBI Taxonomy" id="164328"/>
    <lineage>
        <taxon>Eukaryota</taxon>
        <taxon>Sar</taxon>
        <taxon>Stramenopiles</taxon>
        <taxon>Oomycota</taxon>
        <taxon>Peronosporomycetes</taxon>
        <taxon>Peronosporales</taxon>
        <taxon>Peronosporaceae</taxon>
        <taxon>Phytophthora</taxon>
    </lineage>
</organism>
<keyword evidence="3" id="KW-1185">Reference proteome</keyword>
<dbReference type="eggNOG" id="ENOG502SV76">
    <property type="taxonomic scope" value="Eukaryota"/>
</dbReference>
<sequence length="333" mass="35582">MADNCLPRLRVFLDASLLALLLLTTFALHRRVTANRTSSKPDANALYDHRSRSFRRSTAVSVLGLEAWGVLGLVLSLEHGCPASHWLAVLCLSLSGGCVIVGGWLGVREALLAIDCDVLTLLWCLRCSCCSRLTQRALLLPPLALLVTLNAASWLESRTTETCSTSELLSPLTFFAGAAAVFVAMFTATLVVVGCSMSPRRYRTVSTRVAKTLVALSITVVALTSVGWAVVGLMSIPRHRATVDLATLSDGSCWSDVTVCHAAQGSIAQLMVVGSLLLVITFCCRLENFFLAPNAPEIDMTELSPRLAAIKIPEAGVGKASEARTPEDVTVLV</sequence>
<feature type="transmembrane region" description="Helical" evidence="1">
    <location>
        <begin position="84"/>
        <end position="104"/>
    </location>
</feature>
<evidence type="ECO:0000313" key="2">
    <source>
        <dbReference type="EnsemblProtists" id="Phyra85480"/>
    </source>
</evidence>
<feature type="transmembrane region" description="Helical" evidence="1">
    <location>
        <begin position="175"/>
        <end position="197"/>
    </location>
</feature>
<feature type="transmembrane region" description="Helical" evidence="1">
    <location>
        <begin position="209"/>
        <end position="231"/>
    </location>
</feature>
<reference evidence="3" key="1">
    <citation type="journal article" date="2006" name="Science">
        <title>Phytophthora genome sequences uncover evolutionary origins and mechanisms of pathogenesis.</title>
        <authorList>
            <person name="Tyler B.M."/>
            <person name="Tripathy S."/>
            <person name="Zhang X."/>
            <person name="Dehal P."/>
            <person name="Jiang R.H."/>
            <person name="Aerts A."/>
            <person name="Arredondo F.D."/>
            <person name="Baxter L."/>
            <person name="Bensasson D."/>
            <person name="Beynon J.L."/>
            <person name="Chapman J."/>
            <person name="Damasceno C.M."/>
            <person name="Dorrance A.E."/>
            <person name="Dou D."/>
            <person name="Dickerman A.W."/>
            <person name="Dubchak I.L."/>
            <person name="Garbelotto M."/>
            <person name="Gijzen M."/>
            <person name="Gordon S.G."/>
            <person name="Govers F."/>
            <person name="Grunwald N.J."/>
            <person name="Huang W."/>
            <person name="Ivors K.L."/>
            <person name="Jones R.W."/>
            <person name="Kamoun S."/>
            <person name="Krampis K."/>
            <person name="Lamour K.H."/>
            <person name="Lee M.K."/>
            <person name="McDonald W.H."/>
            <person name="Medina M."/>
            <person name="Meijer H.J."/>
            <person name="Nordberg E.K."/>
            <person name="Maclean D.J."/>
            <person name="Ospina-Giraldo M.D."/>
            <person name="Morris P.F."/>
            <person name="Phuntumart V."/>
            <person name="Putnam N.H."/>
            <person name="Rash S."/>
            <person name="Rose J.K."/>
            <person name="Sakihama Y."/>
            <person name="Salamov A.A."/>
            <person name="Savidor A."/>
            <person name="Scheuring C.F."/>
            <person name="Smith B.M."/>
            <person name="Sobral B.W."/>
            <person name="Terry A."/>
            <person name="Torto-Alalibo T.A."/>
            <person name="Win J."/>
            <person name="Xu Z."/>
            <person name="Zhang H."/>
            <person name="Grigoriev I.V."/>
            <person name="Rokhsar D.S."/>
            <person name="Boore J.L."/>
        </authorList>
    </citation>
    <scope>NUCLEOTIDE SEQUENCE [LARGE SCALE GENOMIC DNA]</scope>
    <source>
        <strain evidence="3">Pr102</strain>
    </source>
</reference>
<name>H3H4H8_PHYRM</name>
<reference evidence="2" key="2">
    <citation type="submission" date="2015-06" db="UniProtKB">
        <authorList>
            <consortium name="EnsemblProtists"/>
        </authorList>
    </citation>
    <scope>IDENTIFICATION</scope>
    <source>
        <strain evidence="2">Pr102</strain>
    </source>
</reference>
<keyword evidence="1" id="KW-1133">Transmembrane helix</keyword>
<feature type="transmembrane region" description="Helical" evidence="1">
    <location>
        <begin position="58"/>
        <end position="77"/>
    </location>
</feature>
<dbReference type="VEuPathDB" id="FungiDB:KRP23_797"/>
<evidence type="ECO:0000256" key="1">
    <source>
        <dbReference type="SAM" id="Phobius"/>
    </source>
</evidence>
<feature type="transmembrane region" description="Helical" evidence="1">
    <location>
        <begin position="137"/>
        <end position="155"/>
    </location>
</feature>
<evidence type="ECO:0000313" key="3">
    <source>
        <dbReference type="Proteomes" id="UP000005238"/>
    </source>
</evidence>
<dbReference type="Proteomes" id="UP000005238">
    <property type="component" value="Unassembled WGS sequence"/>
</dbReference>
<dbReference type="InParanoid" id="H3H4H8"/>